<accession>A0A8S1EBX9</accession>
<evidence type="ECO:0000259" key="1">
    <source>
        <dbReference type="SMART" id="SM00148"/>
    </source>
</evidence>
<proteinExistence type="predicted"/>
<dbReference type="GO" id="GO:0006629">
    <property type="term" value="P:lipid metabolic process"/>
    <property type="evidence" value="ECO:0007669"/>
    <property type="project" value="InterPro"/>
</dbReference>
<name>A0A8S1EBX9_9PELO</name>
<dbReference type="SMART" id="SM00148">
    <property type="entry name" value="PLCXc"/>
    <property type="match status" value="1"/>
</dbReference>
<dbReference type="InterPro" id="IPR051057">
    <property type="entry name" value="PI-PLC_domain"/>
</dbReference>
<dbReference type="SUPFAM" id="SSF51695">
    <property type="entry name" value="PLC-like phosphodiesterases"/>
    <property type="match status" value="1"/>
</dbReference>
<dbReference type="EMBL" id="CADEPM010000001">
    <property type="protein sequence ID" value="CAB3398210.1"/>
    <property type="molecule type" value="Genomic_DNA"/>
</dbReference>
<dbReference type="OrthoDB" id="194775at2759"/>
<dbReference type="Pfam" id="PF26146">
    <property type="entry name" value="PI-PLC_X"/>
    <property type="match status" value="1"/>
</dbReference>
<sequence length="313" mass="36291">MNNWMSRLPNELKQQSILTLCIPGSHDSGAYNLSTSQPTGHDQPMWKMLRRLSKLHGSRTIIKRWSETQTLSITDQLNIGIRYLDVRFELIRKHVEEGDFNNVKIVHALYGVSAPQFLVEITDFLNKNPEEIVILDINHVYRMNAPEFASYFAHPMLKLIDKDLIWPIESDYTYVTLSKMVSANRRLIIFGPFKACFFNAINPNTYIISRWPQTNKLSRLLQFMESEIEKTKEKPRLYVLQGVLTASTGDVIRNFSTSLLRKFGRPSREATIRFLNSLSNENKQKLNIVITDDVNEDFTTTVININFCELTRL</sequence>
<reference evidence="2 3" key="1">
    <citation type="submission" date="2020-04" db="EMBL/GenBank/DDBJ databases">
        <authorList>
            <person name="Laetsch R D."/>
            <person name="Stevens L."/>
            <person name="Kumar S."/>
            <person name="Blaxter L. M."/>
        </authorList>
    </citation>
    <scope>NUCLEOTIDE SEQUENCE [LARGE SCALE GENOMIC DNA]</scope>
</reference>
<feature type="domain" description="Phosphatidylinositol-specific phospholipase C X" evidence="1">
    <location>
        <begin position="16"/>
        <end position="192"/>
    </location>
</feature>
<protein>
    <recommendedName>
        <fullName evidence="1">Phosphatidylinositol-specific phospholipase C X domain-containing protein</fullName>
    </recommendedName>
</protein>
<dbReference type="InterPro" id="IPR017946">
    <property type="entry name" value="PLC-like_Pdiesterase_TIM-brl"/>
</dbReference>
<evidence type="ECO:0000313" key="3">
    <source>
        <dbReference type="Proteomes" id="UP000494206"/>
    </source>
</evidence>
<dbReference type="InterPro" id="IPR000909">
    <property type="entry name" value="PLipase_C_PInositol-sp_X_dom"/>
</dbReference>
<dbReference type="AlphaFoldDB" id="A0A8S1EBX9"/>
<dbReference type="Proteomes" id="UP000494206">
    <property type="component" value="Unassembled WGS sequence"/>
</dbReference>
<keyword evidence="3" id="KW-1185">Reference proteome</keyword>
<comment type="caution">
    <text evidence="2">The sequence shown here is derived from an EMBL/GenBank/DDBJ whole genome shotgun (WGS) entry which is preliminary data.</text>
</comment>
<dbReference type="PANTHER" id="PTHR13593:SF113">
    <property type="entry name" value="SI:DKEY-266F7.9"/>
    <property type="match status" value="1"/>
</dbReference>
<gene>
    <name evidence="2" type="ORF">CBOVIS_LOCUS1510</name>
</gene>
<evidence type="ECO:0000313" key="2">
    <source>
        <dbReference type="EMBL" id="CAB3398210.1"/>
    </source>
</evidence>
<dbReference type="Gene3D" id="3.20.20.190">
    <property type="entry name" value="Phosphatidylinositol (PI) phosphodiesterase"/>
    <property type="match status" value="1"/>
</dbReference>
<organism evidence="2 3">
    <name type="scientific">Caenorhabditis bovis</name>
    <dbReference type="NCBI Taxonomy" id="2654633"/>
    <lineage>
        <taxon>Eukaryota</taxon>
        <taxon>Metazoa</taxon>
        <taxon>Ecdysozoa</taxon>
        <taxon>Nematoda</taxon>
        <taxon>Chromadorea</taxon>
        <taxon>Rhabditida</taxon>
        <taxon>Rhabditina</taxon>
        <taxon>Rhabditomorpha</taxon>
        <taxon>Rhabditoidea</taxon>
        <taxon>Rhabditidae</taxon>
        <taxon>Peloderinae</taxon>
        <taxon>Caenorhabditis</taxon>
    </lineage>
</organism>
<dbReference type="PANTHER" id="PTHR13593">
    <property type="match status" value="1"/>
</dbReference>
<dbReference type="GO" id="GO:0008081">
    <property type="term" value="F:phosphoric diester hydrolase activity"/>
    <property type="evidence" value="ECO:0007669"/>
    <property type="project" value="InterPro"/>
</dbReference>